<dbReference type="OrthoDB" id="5873791at2759"/>
<dbReference type="Proteomes" id="UP000230423">
    <property type="component" value="Unassembled WGS sequence"/>
</dbReference>
<dbReference type="EMBL" id="KZ345095">
    <property type="protein sequence ID" value="PIO75910.1"/>
    <property type="molecule type" value="Genomic_DNA"/>
</dbReference>
<sequence>MIFFSKAVDDFQTQADRKVSVEDIDGSRPQKKDHEHERKWCTRITKEPITFTYTTAPPPSTAQPTAHTVQFKVHSPFVLILNFILFCISRDNGDSWAMAHASCPLWSLSITRNHSCRLIITYSTKNGNILQLNPSRPKIFEQHLSTIKHSTTEQSRQDSSLHLQQLQTRPIRKCGQELVKTGDSLVFTCASDDDRNLRNQFVRTTFHSLAKPSVYFCDRQSLGRRVSSLFRTARAKHTLVESGIERDWRSLWGKLSGALEPFMADFAEQMGRMVNTFMRQQNMRMKKLHRPDLNPFRLFRSERSPNDTEEVT</sequence>
<proteinExistence type="predicted"/>
<gene>
    <name evidence="1" type="ORF">TELCIR_02039</name>
</gene>
<name>A0A2G9V2E8_TELCI</name>
<evidence type="ECO:0000313" key="2">
    <source>
        <dbReference type="Proteomes" id="UP000230423"/>
    </source>
</evidence>
<accession>A0A2G9V2E8</accession>
<protein>
    <submittedName>
        <fullName evidence="1">Uncharacterized protein</fullName>
    </submittedName>
</protein>
<organism evidence="1 2">
    <name type="scientific">Teladorsagia circumcincta</name>
    <name type="common">Brown stomach worm</name>
    <name type="synonym">Ostertagia circumcincta</name>
    <dbReference type="NCBI Taxonomy" id="45464"/>
    <lineage>
        <taxon>Eukaryota</taxon>
        <taxon>Metazoa</taxon>
        <taxon>Ecdysozoa</taxon>
        <taxon>Nematoda</taxon>
        <taxon>Chromadorea</taxon>
        <taxon>Rhabditida</taxon>
        <taxon>Rhabditina</taxon>
        <taxon>Rhabditomorpha</taxon>
        <taxon>Strongyloidea</taxon>
        <taxon>Trichostrongylidae</taxon>
        <taxon>Teladorsagia</taxon>
    </lineage>
</organism>
<dbReference type="AlphaFoldDB" id="A0A2G9V2E8"/>
<reference evidence="1 2" key="1">
    <citation type="submission" date="2015-09" db="EMBL/GenBank/DDBJ databases">
        <title>Draft genome of the parasitic nematode Teladorsagia circumcincta isolate WARC Sus (inbred).</title>
        <authorList>
            <person name="Mitreva M."/>
        </authorList>
    </citation>
    <scope>NUCLEOTIDE SEQUENCE [LARGE SCALE GENOMIC DNA]</scope>
    <source>
        <strain evidence="1 2">S</strain>
    </source>
</reference>
<evidence type="ECO:0000313" key="1">
    <source>
        <dbReference type="EMBL" id="PIO75910.1"/>
    </source>
</evidence>
<keyword evidence="2" id="KW-1185">Reference proteome</keyword>